<feature type="signal peptide" evidence="4">
    <location>
        <begin position="1"/>
        <end position="26"/>
    </location>
</feature>
<dbReference type="EMBL" id="WWCO01000006">
    <property type="protein sequence ID" value="MYM34657.1"/>
    <property type="molecule type" value="Genomic_DNA"/>
</dbReference>
<comment type="caution">
    <text evidence="5">The sequence shown here is derived from an EMBL/GenBank/DDBJ whole genome shotgun (WGS) entry which is preliminary data.</text>
</comment>
<dbReference type="RefSeq" id="WP_160990061.1">
    <property type="nucleotide sequence ID" value="NZ_WWCO01000006.1"/>
</dbReference>
<evidence type="ECO:0000313" key="6">
    <source>
        <dbReference type="Proteomes" id="UP000449678"/>
    </source>
</evidence>
<protein>
    <submittedName>
        <fullName evidence="5">C4-dicarboxylate ABC transporter</fullName>
    </submittedName>
</protein>
<dbReference type="InterPro" id="IPR038404">
    <property type="entry name" value="TRAP_DctP_sf"/>
</dbReference>
<name>A0ABW9V7B5_9BURK</name>
<keyword evidence="6" id="KW-1185">Reference proteome</keyword>
<dbReference type="Proteomes" id="UP000449678">
    <property type="component" value="Unassembled WGS sequence"/>
</dbReference>
<organism evidence="5 6">
    <name type="scientific">Duganella lactea</name>
    <dbReference type="NCBI Taxonomy" id="2692173"/>
    <lineage>
        <taxon>Bacteria</taxon>
        <taxon>Pseudomonadati</taxon>
        <taxon>Pseudomonadota</taxon>
        <taxon>Betaproteobacteria</taxon>
        <taxon>Burkholderiales</taxon>
        <taxon>Oxalobacteraceae</taxon>
        <taxon>Telluria group</taxon>
        <taxon>Duganella</taxon>
    </lineage>
</organism>
<dbReference type="PANTHER" id="PTHR33376">
    <property type="match status" value="1"/>
</dbReference>
<keyword evidence="3 4" id="KW-0732">Signal</keyword>
<dbReference type="Pfam" id="PF03480">
    <property type="entry name" value="DctP"/>
    <property type="match status" value="1"/>
</dbReference>
<dbReference type="NCBIfam" id="NF037995">
    <property type="entry name" value="TRAP_S1"/>
    <property type="match status" value="1"/>
</dbReference>
<evidence type="ECO:0000256" key="4">
    <source>
        <dbReference type="SAM" id="SignalP"/>
    </source>
</evidence>
<gene>
    <name evidence="5" type="ORF">GTP38_09935</name>
</gene>
<reference evidence="5 6" key="1">
    <citation type="submission" date="2019-12" db="EMBL/GenBank/DDBJ databases">
        <title>Novel species isolated from a subtropical stream in China.</title>
        <authorList>
            <person name="Lu H."/>
        </authorList>
    </citation>
    <scope>NUCLEOTIDE SEQUENCE [LARGE SCALE GENOMIC DNA]</scope>
    <source>
        <strain evidence="5 6">FT94W</strain>
    </source>
</reference>
<feature type="chain" id="PRO_5045342047" evidence="4">
    <location>
        <begin position="27"/>
        <end position="338"/>
    </location>
</feature>
<keyword evidence="2" id="KW-0813">Transport</keyword>
<proteinExistence type="inferred from homology"/>
<dbReference type="PANTHER" id="PTHR33376:SF7">
    <property type="entry name" value="C4-DICARBOXYLATE-BINDING PROTEIN DCTB"/>
    <property type="match status" value="1"/>
</dbReference>
<dbReference type="InterPro" id="IPR018389">
    <property type="entry name" value="DctP_fam"/>
</dbReference>
<sequence length="338" mass="36650">MSVITRRSVLAALAASPLLLQQKAWAQASLKISHQFPGGTISEGDFRDRLTRMFAAEVEKRSKGALKFAIYPGSSLMKTNAQFSAMRKGALDLSLVPLSYAGGEVPEVNIGLMPGLVTSYEQAYGWKNAEVGKELARILYDKGIVMVSWIWQAGGMASRTKPVIDPDDAKGMKIRGGSREMDMMLKAAGAAVVTLPSNEIYAAMQTGAMEAALTSSTSLISFRLEEVSKALTTGRTGSYWFMLEPLMMSRAIFDKLPKDQQQLILAVGAELEAFALKSSKEDDQQVAVVYQKAGAKVADMNAASLKKWQAIARGTAWKDYSDKNASCANLLKLAEKTL</sequence>
<evidence type="ECO:0000256" key="2">
    <source>
        <dbReference type="ARBA" id="ARBA00022448"/>
    </source>
</evidence>
<evidence type="ECO:0000313" key="5">
    <source>
        <dbReference type="EMBL" id="MYM34657.1"/>
    </source>
</evidence>
<comment type="similarity">
    <text evidence="1">Belongs to the bacterial solute-binding protein 7 family.</text>
</comment>
<accession>A0ABW9V7B5</accession>
<evidence type="ECO:0000256" key="3">
    <source>
        <dbReference type="ARBA" id="ARBA00022729"/>
    </source>
</evidence>
<evidence type="ECO:0000256" key="1">
    <source>
        <dbReference type="ARBA" id="ARBA00009023"/>
    </source>
</evidence>
<dbReference type="Gene3D" id="3.40.190.170">
    <property type="entry name" value="Bacterial extracellular solute-binding protein, family 7"/>
    <property type="match status" value="1"/>
</dbReference>